<evidence type="ECO:0000313" key="8">
    <source>
        <dbReference type="Proteomes" id="UP000316238"/>
    </source>
</evidence>
<keyword evidence="4" id="KW-0472">Membrane</keyword>
<proteinExistence type="inferred from homology"/>
<sequence>MMRPRISQFVFICLALCCSAAQAVQYVDAPPLAKTINEPVADVKAADVIRVPLITWGGDEATILANGNAAKTAPNSIFAKKGLKLTLVREDDFKKQVEAYLSGETPYLRGTLGMVNMAAEVLARDPRTAPVIIYQLTWSNGGDCLVVKPGIKTAKDLKGKTVALQAYGPHVDYLAKVLADAGLSMSDVSIKWVKDLTGTQETPAEAFHDADVDAALMIIPDGQALTSGGKVGTGAEGSVKDAEIMLSSKTANRVIADVYAVRSDYFKVHRSEVEKFVNGLMQGEEQLSALFKDKASRMKDYTETIKASAQLLFDSPAATADAESLYADCEFVGFAGNVKFFTDANYPRNFSNLKEQIQSALVKIDLLAKKAPLTAAGFDYSVLKEGLTNVVGVAVPKFDTAQVAGVIQRKQQQDTLNQGELFSFEVFFQPNQNQFSADLYADAFSKVIELASTYGGAVITIEGHSDPMGYLKAKKQNATEMSLGQIKQAAKNLSLSRANAVRTGITEFASSKGVVLDESQFAVVGHGIAKPKTGICGGDPCPPKTEQEWRDNMRVEFRIIQLEAESSVFKSL</sequence>
<keyword evidence="8" id="KW-1185">Reference proteome</keyword>
<organism evidence="7 8">
    <name type="scientific">Candidatus Electronema aureum</name>
    <dbReference type="NCBI Taxonomy" id="2005002"/>
    <lineage>
        <taxon>Bacteria</taxon>
        <taxon>Pseudomonadati</taxon>
        <taxon>Thermodesulfobacteriota</taxon>
        <taxon>Desulfobulbia</taxon>
        <taxon>Desulfobulbales</taxon>
        <taxon>Desulfobulbaceae</taxon>
        <taxon>Candidatus Electronema</taxon>
    </lineage>
</organism>
<feature type="chain" id="PRO_5021971029" evidence="5">
    <location>
        <begin position="24"/>
        <end position="572"/>
    </location>
</feature>
<dbReference type="GO" id="GO:0042918">
    <property type="term" value="P:alkanesulfonate transmembrane transport"/>
    <property type="evidence" value="ECO:0007669"/>
    <property type="project" value="TreeGrafter"/>
</dbReference>
<evidence type="ECO:0000256" key="1">
    <source>
        <dbReference type="ARBA" id="ARBA00004418"/>
    </source>
</evidence>
<feature type="domain" description="OmpA-like" evidence="6">
    <location>
        <begin position="415"/>
        <end position="563"/>
    </location>
</feature>
<dbReference type="AlphaFoldDB" id="A0A521G106"/>
<dbReference type="InterPro" id="IPR015168">
    <property type="entry name" value="SsuA/THI5"/>
</dbReference>
<dbReference type="Proteomes" id="UP000316238">
    <property type="component" value="Unassembled WGS sequence"/>
</dbReference>
<dbReference type="PANTHER" id="PTHR30024">
    <property type="entry name" value="ALIPHATIC SULFONATES-BINDING PROTEIN-RELATED"/>
    <property type="match status" value="1"/>
</dbReference>
<dbReference type="InterPro" id="IPR006665">
    <property type="entry name" value="OmpA-like"/>
</dbReference>
<dbReference type="Gene3D" id="3.40.190.10">
    <property type="entry name" value="Periplasmic binding protein-like II"/>
    <property type="match status" value="2"/>
</dbReference>
<keyword evidence="3 5" id="KW-0732">Signal</keyword>
<evidence type="ECO:0000259" key="6">
    <source>
        <dbReference type="PROSITE" id="PS51123"/>
    </source>
</evidence>
<comment type="subcellular location">
    <subcellularLocation>
        <location evidence="1">Periplasm</location>
    </subcellularLocation>
</comment>
<protein>
    <submittedName>
        <fullName evidence="7">ABC-type nitrate/sulfonate/bicarbonate transport system, substrate-binding protein</fullName>
    </submittedName>
</protein>
<evidence type="ECO:0000256" key="3">
    <source>
        <dbReference type="ARBA" id="ARBA00022729"/>
    </source>
</evidence>
<evidence type="ECO:0000256" key="5">
    <source>
        <dbReference type="SAM" id="SignalP"/>
    </source>
</evidence>
<dbReference type="SUPFAM" id="SSF53850">
    <property type="entry name" value="Periplasmic binding protein-like II"/>
    <property type="match status" value="1"/>
</dbReference>
<reference evidence="7" key="1">
    <citation type="submission" date="2017-07" db="EMBL/GenBank/DDBJ databases">
        <title>The cable genome - Insights into the physiology and evolution of filamentous bacteria capable of sulfide oxidation via long distance electron transfer.</title>
        <authorList>
            <person name="Thorup C."/>
            <person name="Bjerg J.T."/>
            <person name="Schreiber L."/>
            <person name="Nielsen L.P."/>
            <person name="Kjeldsen K.U."/>
            <person name="Boesen T."/>
            <person name="Boggild A."/>
            <person name="Meysman F."/>
            <person name="Geelhoed J."/>
            <person name="Schramm A."/>
        </authorList>
    </citation>
    <scope>NUCLEOTIDE SEQUENCE [LARGE SCALE GENOMIC DNA]</scope>
    <source>
        <strain evidence="7">GS</strain>
    </source>
</reference>
<dbReference type="PANTHER" id="PTHR30024:SF47">
    <property type="entry name" value="TAURINE-BINDING PERIPLASMIC PROTEIN"/>
    <property type="match status" value="1"/>
</dbReference>
<dbReference type="Gene3D" id="3.30.1330.60">
    <property type="entry name" value="OmpA-like domain"/>
    <property type="match status" value="1"/>
</dbReference>
<name>A0A521G106_9BACT</name>
<feature type="signal peptide" evidence="5">
    <location>
        <begin position="1"/>
        <end position="23"/>
    </location>
</feature>
<evidence type="ECO:0000256" key="2">
    <source>
        <dbReference type="ARBA" id="ARBA00010742"/>
    </source>
</evidence>
<accession>A0A521G106</accession>
<dbReference type="EMBL" id="NQJD01000019">
    <property type="protein sequence ID" value="TAA74720.1"/>
    <property type="molecule type" value="Genomic_DNA"/>
</dbReference>
<dbReference type="GO" id="GO:0016020">
    <property type="term" value="C:membrane"/>
    <property type="evidence" value="ECO:0007669"/>
    <property type="project" value="UniProtKB-UniRule"/>
</dbReference>
<evidence type="ECO:0000313" key="7">
    <source>
        <dbReference type="EMBL" id="TAA74720.1"/>
    </source>
</evidence>
<dbReference type="PROSITE" id="PS51123">
    <property type="entry name" value="OMPA_2"/>
    <property type="match status" value="1"/>
</dbReference>
<comment type="similarity">
    <text evidence="2">Belongs to the bacterial solute-binding protein SsuA/TauA family.</text>
</comment>
<comment type="caution">
    <text evidence="7">The sequence shown here is derived from an EMBL/GenBank/DDBJ whole genome shotgun (WGS) entry which is preliminary data.</text>
</comment>
<dbReference type="InterPro" id="IPR036737">
    <property type="entry name" value="OmpA-like_sf"/>
</dbReference>
<dbReference type="GO" id="GO:0042597">
    <property type="term" value="C:periplasmic space"/>
    <property type="evidence" value="ECO:0007669"/>
    <property type="project" value="UniProtKB-SubCell"/>
</dbReference>
<dbReference type="Pfam" id="PF09084">
    <property type="entry name" value="NMT1"/>
    <property type="match status" value="1"/>
</dbReference>
<evidence type="ECO:0000256" key="4">
    <source>
        <dbReference type="PROSITE-ProRule" id="PRU00473"/>
    </source>
</evidence>
<gene>
    <name evidence="7" type="ORF">CDV28_11933</name>
</gene>
<dbReference type="SUPFAM" id="SSF103088">
    <property type="entry name" value="OmpA-like"/>
    <property type="match status" value="1"/>
</dbReference>